<keyword evidence="1" id="KW-0175">Coiled coil</keyword>
<feature type="compositionally biased region" description="Basic and acidic residues" evidence="2">
    <location>
        <begin position="358"/>
        <end position="369"/>
    </location>
</feature>
<feature type="coiled-coil region" evidence="1">
    <location>
        <begin position="12"/>
        <end position="42"/>
    </location>
</feature>
<dbReference type="AlphaFoldDB" id="A0ABD2QM22"/>
<protein>
    <submittedName>
        <fullName evidence="3">Uncharacterized protein</fullName>
    </submittedName>
</protein>
<dbReference type="EMBL" id="JBJKFK010000071">
    <property type="protein sequence ID" value="KAL3320182.1"/>
    <property type="molecule type" value="Genomic_DNA"/>
</dbReference>
<feature type="compositionally biased region" description="Low complexity" evidence="2">
    <location>
        <begin position="370"/>
        <end position="384"/>
    </location>
</feature>
<sequence length="441" mass="48801">MASSGGAAEEAVKVMKEVVSIIEKKKRNLEKRKNKLEEYKVKQPENLNDDQRLALSKYDEVVASIDVLDEVYRLVSTHSKESCTQFEAMIEQERERRIFIEKDALNRSLSSFLCICNFANLPPTLQQSIACLNSEQISRLLAFYKNFLCSSNLPELNPSCMHNISMALLSLHHQDQSLLPKTHHKTSLSDINRSLQLLLDSSLNRLLQSFPSLPAQQIDAFLNEQQPTKANFNFLHSSSVLASTEESVVAETDTASKSQSVLAKEHRTPKPARPTNGHAKANRSAPRTNATKQSKPVPTPLMDLTPKTTLSLENSKVLAEASGIDLSDFINNNNSTSNAAPKTPKMPASSTATSKKWSPKDDLLDDEKPLSVSPSNSFSDSLPSAVGAEFTQNGNKVSHSQPLPNMGNIFDMILKNNPPVPDISQPSKLPYHRELPQLVSF</sequence>
<evidence type="ECO:0000256" key="1">
    <source>
        <dbReference type="SAM" id="Coils"/>
    </source>
</evidence>
<reference evidence="3 4" key="1">
    <citation type="submission" date="2024-11" db="EMBL/GenBank/DDBJ databases">
        <title>Adaptive evolution of stress response genes in parasites aligns with host niche diversity.</title>
        <authorList>
            <person name="Hahn C."/>
            <person name="Resl P."/>
        </authorList>
    </citation>
    <scope>NUCLEOTIDE SEQUENCE [LARGE SCALE GENOMIC DNA]</scope>
    <source>
        <strain evidence="3">EGGRZ-B1_66</strain>
        <tissue evidence="3">Body</tissue>
    </source>
</reference>
<keyword evidence="4" id="KW-1185">Reference proteome</keyword>
<feature type="region of interest" description="Disordered" evidence="2">
    <location>
        <begin position="335"/>
        <end position="386"/>
    </location>
</feature>
<evidence type="ECO:0000256" key="2">
    <source>
        <dbReference type="SAM" id="MobiDB-lite"/>
    </source>
</evidence>
<feature type="region of interest" description="Disordered" evidence="2">
    <location>
        <begin position="251"/>
        <end position="305"/>
    </location>
</feature>
<accession>A0ABD2QM22</accession>
<feature type="compositionally biased region" description="Polar residues" evidence="2">
    <location>
        <begin position="285"/>
        <end position="296"/>
    </location>
</feature>
<dbReference type="Proteomes" id="UP001626550">
    <property type="component" value="Unassembled WGS sequence"/>
</dbReference>
<evidence type="ECO:0000313" key="4">
    <source>
        <dbReference type="Proteomes" id="UP001626550"/>
    </source>
</evidence>
<organism evidence="3 4">
    <name type="scientific">Cichlidogyrus casuarinus</name>
    <dbReference type="NCBI Taxonomy" id="1844966"/>
    <lineage>
        <taxon>Eukaryota</taxon>
        <taxon>Metazoa</taxon>
        <taxon>Spiralia</taxon>
        <taxon>Lophotrochozoa</taxon>
        <taxon>Platyhelminthes</taxon>
        <taxon>Monogenea</taxon>
        <taxon>Monopisthocotylea</taxon>
        <taxon>Dactylogyridea</taxon>
        <taxon>Ancyrocephalidae</taxon>
        <taxon>Cichlidogyrus</taxon>
    </lineage>
</organism>
<gene>
    <name evidence="3" type="ORF">Ciccas_001150</name>
</gene>
<comment type="caution">
    <text evidence="3">The sequence shown here is derived from an EMBL/GenBank/DDBJ whole genome shotgun (WGS) entry which is preliminary data.</text>
</comment>
<evidence type="ECO:0000313" key="3">
    <source>
        <dbReference type="EMBL" id="KAL3320182.1"/>
    </source>
</evidence>
<proteinExistence type="predicted"/>
<name>A0ABD2QM22_9PLAT</name>